<name>A0A369KVB0_9BACT</name>
<dbReference type="Proteomes" id="UP000253934">
    <property type="component" value="Unassembled WGS sequence"/>
</dbReference>
<keyword evidence="3 7" id="KW-0251">Elongation factor</keyword>
<dbReference type="Gene3D" id="2.40.30.10">
    <property type="entry name" value="Translation factors"/>
    <property type="match status" value="1"/>
</dbReference>
<dbReference type="SUPFAM" id="SSF52540">
    <property type="entry name" value="P-loop containing nucleoside triphosphate hydrolases"/>
    <property type="match status" value="1"/>
</dbReference>
<dbReference type="CDD" id="cd04088">
    <property type="entry name" value="EFG_mtEFG_II"/>
    <property type="match status" value="1"/>
</dbReference>
<evidence type="ECO:0000313" key="10">
    <source>
        <dbReference type="EMBL" id="RDB35066.1"/>
    </source>
</evidence>
<dbReference type="InterPro" id="IPR005225">
    <property type="entry name" value="Small_GTP-bd"/>
</dbReference>
<protein>
    <recommendedName>
        <fullName evidence="7 8">Elongation factor G</fullName>
        <shortName evidence="7">EF-G</shortName>
    </recommendedName>
</protein>
<dbReference type="InterPro" id="IPR027417">
    <property type="entry name" value="P-loop_NTPase"/>
</dbReference>
<dbReference type="CDD" id="cd01886">
    <property type="entry name" value="EF-G"/>
    <property type="match status" value="1"/>
</dbReference>
<dbReference type="FunFam" id="3.40.50.300:FF:000029">
    <property type="entry name" value="Elongation factor G"/>
    <property type="match status" value="1"/>
</dbReference>
<evidence type="ECO:0000256" key="4">
    <source>
        <dbReference type="ARBA" id="ARBA00022917"/>
    </source>
</evidence>
<dbReference type="Pfam" id="PF03764">
    <property type="entry name" value="EFG_IV"/>
    <property type="match status" value="1"/>
</dbReference>
<accession>A0A369KVB0</accession>
<proteinExistence type="inferred from homology"/>
<dbReference type="InterPro" id="IPR041095">
    <property type="entry name" value="EFG_II"/>
</dbReference>
<dbReference type="SUPFAM" id="SSF54211">
    <property type="entry name" value="Ribosomal protein S5 domain 2-like"/>
    <property type="match status" value="1"/>
</dbReference>
<dbReference type="InterPro" id="IPR005517">
    <property type="entry name" value="Transl_elong_EFG/EF2_IV"/>
</dbReference>
<dbReference type="PROSITE" id="PS51722">
    <property type="entry name" value="G_TR_2"/>
    <property type="match status" value="1"/>
</dbReference>
<evidence type="ECO:0000256" key="3">
    <source>
        <dbReference type="ARBA" id="ARBA00022768"/>
    </source>
</evidence>
<evidence type="ECO:0000256" key="8">
    <source>
        <dbReference type="NCBIfam" id="TIGR00484"/>
    </source>
</evidence>
<sequence>MATNQHLKKYRNIGIMAHIDAGKTTTSERILYYTGRSHKLGEVHEGTATMDWMVQEQERGITITSAATTTFWKDHRINLIDTPGHVDFTVEVERSLRVLDGAIAVFDAANGVEPQSETVWRQAERYHVPRIAFLNKMDKIGADHEMCLKSMQQKLNANAVFAQIPIGLENNFTGVIDLVRLVAYSWPTDNKDTPPVVNEIPKEYLDDALLYRQALIENLADFDDTLAEAVLSDSPVTNEQIIDALRQAVIAIKVVPIFLGSSFKNKGIQPLLDAVIDYLPSPLDLPPAEGIELEGVVSSNKRESSAEKPFSGIVFKIMSDPFVGALFFMRIYSGTLKVGDAVLNTLKNKKERITKILQMHANDREELQSATAGDIVAVVGLKFATTGDTLCDTNAPIAYESMKFPDPVISLAIEPKSSGDLDKLQQSLQKLAQEDPSLKISTSEETGQVIISGMGELHLQIIADRLLREFKVNANVGKPQVSYRECISISAKASDTFSRTFQNKNYTAKVSLSVEPNKDKTDVEINVPTKPMVPLNVINAIKESLQGSVGSGTLCGYPLVNLKVTVTDYSFDPQAVDEVVYKVAANNTLRAALNAAKPVMMEPLMKVEVVVPVEYSGTIVSDMNGRRGQVLGLELRGHLQVVNAYIPLSELFGYETDIRSLSQGRASSSMHFSHYEILPKNLQEKILGI</sequence>
<dbReference type="InterPro" id="IPR000795">
    <property type="entry name" value="T_Tr_GTP-bd_dom"/>
</dbReference>
<dbReference type="HAMAP" id="MF_00054_B">
    <property type="entry name" value="EF_G_EF_2_B"/>
    <property type="match status" value="1"/>
</dbReference>
<dbReference type="FunFam" id="3.30.70.240:FF:000001">
    <property type="entry name" value="Elongation factor G"/>
    <property type="match status" value="1"/>
</dbReference>
<evidence type="ECO:0000256" key="1">
    <source>
        <dbReference type="ARBA" id="ARBA00005870"/>
    </source>
</evidence>
<evidence type="ECO:0000259" key="9">
    <source>
        <dbReference type="PROSITE" id="PS51722"/>
    </source>
</evidence>
<dbReference type="FunFam" id="2.40.30.10:FF:000006">
    <property type="entry name" value="Elongation factor G"/>
    <property type="match status" value="1"/>
</dbReference>
<dbReference type="PROSITE" id="PS00301">
    <property type="entry name" value="G_TR_1"/>
    <property type="match status" value="1"/>
</dbReference>
<dbReference type="Pfam" id="PF14492">
    <property type="entry name" value="EFG_III"/>
    <property type="match status" value="1"/>
</dbReference>
<dbReference type="Pfam" id="PF22042">
    <property type="entry name" value="EF-G_D2"/>
    <property type="match status" value="1"/>
</dbReference>
<dbReference type="GO" id="GO:0005525">
    <property type="term" value="F:GTP binding"/>
    <property type="evidence" value="ECO:0007669"/>
    <property type="project" value="UniProtKB-UniRule"/>
</dbReference>
<dbReference type="CDD" id="cd03713">
    <property type="entry name" value="EFG_mtEFG_C"/>
    <property type="match status" value="1"/>
</dbReference>
<dbReference type="InterPro" id="IPR053905">
    <property type="entry name" value="EF-G-like_DII"/>
</dbReference>
<dbReference type="InterPro" id="IPR000640">
    <property type="entry name" value="EFG_V-like"/>
</dbReference>
<dbReference type="InterPro" id="IPR035649">
    <property type="entry name" value="EFG_V"/>
</dbReference>
<dbReference type="InterPro" id="IPR009000">
    <property type="entry name" value="Transl_B-barrel_sf"/>
</dbReference>
<dbReference type="CDD" id="cd16262">
    <property type="entry name" value="EFG_III"/>
    <property type="match status" value="1"/>
</dbReference>
<dbReference type="InterPro" id="IPR031157">
    <property type="entry name" value="G_TR_CS"/>
</dbReference>
<keyword evidence="2 7" id="KW-0547">Nucleotide-binding</keyword>
<evidence type="ECO:0000256" key="2">
    <source>
        <dbReference type="ARBA" id="ARBA00022741"/>
    </source>
</evidence>
<dbReference type="SUPFAM" id="SSF54980">
    <property type="entry name" value="EF-G C-terminal domain-like"/>
    <property type="match status" value="2"/>
</dbReference>
<keyword evidence="5 7" id="KW-0342">GTP-binding</keyword>
<dbReference type="SMART" id="SM00889">
    <property type="entry name" value="EFG_IV"/>
    <property type="match status" value="1"/>
</dbReference>
<gene>
    <name evidence="7 10" type="primary">fusA</name>
    <name evidence="10" type="ORF">DCC88_12085</name>
</gene>
<dbReference type="GO" id="GO:0005737">
    <property type="term" value="C:cytoplasm"/>
    <property type="evidence" value="ECO:0007669"/>
    <property type="project" value="UniProtKB-SubCell"/>
</dbReference>
<keyword evidence="7" id="KW-0963">Cytoplasm</keyword>
<feature type="binding site" evidence="7">
    <location>
        <begin position="135"/>
        <end position="138"/>
    </location>
    <ligand>
        <name>GTP</name>
        <dbReference type="ChEBI" id="CHEBI:37565"/>
    </ligand>
</feature>
<dbReference type="InterPro" id="IPR009022">
    <property type="entry name" value="EFG_III"/>
</dbReference>
<dbReference type="GO" id="GO:0003924">
    <property type="term" value="F:GTPase activity"/>
    <property type="evidence" value="ECO:0007669"/>
    <property type="project" value="InterPro"/>
</dbReference>
<dbReference type="InterPro" id="IPR020568">
    <property type="entry name" value="Ribosomal_Su5_D2-typ_SF"/>
</dbReference>
<dbReference type="Gene3D" id="3.40.50.300">
    <property type="entry name" value="P-loop containing nucleotide triphosphate hydrolases"/>
    <property type="match status" value="1"/>
</dbReference>
<comment type="similarity">
    <text evidence="1 7">Belongs to the TRAFAC class translation factor GTPase superfamily. Classic translation factor GTPase family. EF-G/EF-2 subfamily.</text>
</comment>
<dbReference type="InterPro" id="IPR004540">
    <property type="entry name" value="Transl_elong_EFG/EF2"/>
</dbReference>
<dbReference type="NCBIfam" id="TIGR00484">
    <property type="entry name" value="EF-G"/>
    <property type="match status" value="1"/>
</dbReference>
<keyword evidence="11" id="KW-1185">Reference proteome</keyword>
<dbReference type="SUPFAM" id="SSF50447">
    <property type="entry name" value="Translation proteins"/>
    <property type="match status" value="1"/>
</dbReference>
<dbReference type="PANTHER" id="PTHR43261">
    <property type="entry name" value="TRANSLATION ELONGATION FACTOR G-RELATED"/>
    <property type="match status" value="1"/>
</dbReference>
<dbReference type="AlphaFoldDB" id="A0A369KVB0"/>
<organism evidence="10 11">
    <name type="scientific">Spirobacillus cienkowskii</name>
    <dbReference type="NCBI Taxonomy" id="495820"/>
    <lineage>
        <taxon>Bacteria</taxon>
        <taxon>Pseudomonadati</taxon>
        <taxon>Bdellovibrionota</taxon>
        <taxon>Oligoflexia</taxon>
        <taxon>Silvanigrellales</taxon>
        <taxon>Spirobacillus</taxon>
    </lineage>
</organism>
<dbReference type="NCBIfam" id="NF009381">
    <property type="entry name" value="PRK12740.1-5"/>
    <property type="match status" value="1"/>
</dbReference>
<dbReference type="Pfam" id="PF00679">
    <property type="entry name" value="EFG_C"/>
    <property type="match status" value="1"/>
</dbReference>
<dbReference type="PRINTS" id="PR00315">
    <property type="entry name" value="ELONGATNFCT"/>
</dbReference>
<comment type="subcellular location">
    <subcellularLocation>
        <location evidence="7">Cytoplasm</location>
    </subcellularLocation>
</comment>
<keyword evidence="4 7" id="KW-0648">Protein biosynthesis</keyword>
<dbReference type="GO" id="GO:0032790">
    <property type="term" value="P:ribosome disassembly"/>
    <property type="evidence" value="ECO:0007669"/>
    <property type="project" value="TreeGrafter"/>
</dbReference>
<feature type="binding site" evidence="7">
    <location>
        <begin position="81"/>
        <end position="85"/>
    </location>
    <ligand>
        <name>GTP</name>
        <dbReference type="ChEBI" id="CHEBI:37565"/>
    </ligand>
</feature>
<dbReference type="InterPro" id="IPR035647">
    <property type="entry name" value="EFG_III/V"/>
</dbReference>
<reference evidence="10" key="1">
    <citation type="submission" date="2018-04" db="EMBL/GenBank/DDBJ databases">
        <title>Draft genome sequence of the Candidatus Spirobacillus cienkowskii, a pathogen of freshwater Daphnia species, reconstructed from hemolymph metagenomic reads.</title>
        <authorList>
            <person name="Bresciani L."/>
            <person name="Lemos L.N."/>
            <person name="Wale N."/>
            <person name="Lin J.Y."/>
            <person name="Fernandes G.R."/>
            <person name="Duffy M.A."/>
            <person name="Rodrigues J.M."/>
        </authorList>
    </citation>
    <scope>NUCLEOTIDE SEQUENCE [LARGE SCALE GENOMIC DNA]</scope>
    <source>
        <strain evidence="10">Binning01</strain>
    </source>
</reference>
<evidence type="ECO:0000256" key="5">
    <source>
        <dbReference type="ARBA" id="ARBA00023134"/>
    </source>
</evidence>
<evidence type="ECO:0000313" key="11">
    <source>
        <dbReference type="Proteomes" id="UP000253934"/>
    </source>
</evidence>
<dbReference type="EMBL" id="QOVW01000110">
    <property type="protein sequence ID" value="RDB35066.1"/>
    <property type="molecule type" value="Genomic_DNA"/>
</dbReference>
<dbReference type="PANTHER" id="PTHR43261:SF1">
    <property type="entry name" value="RIBOSOME-RELEASING FACTOR 2, MITOCHONDRIAL"/>
    <property type="match status" value="1"/>
</dbReference>
<dbReference type="Gene3D" id="3.30.70.240">
    <property type="match status" value="1"/>
</dbReference>
<evidence type="ECO:0000256" key="7">
    <source>
        <dbReference type="HAMAP-Rule" id="MF_00054"/>
    </source>
</evidence>
<dbReference type="Gene3D" id="3.30.70.870">
    <property type="entry name" value="Elongation Factor G (Translational Gtpase), domain 3"/>
    <property type="match status" value="1"/>
</dbReference>
<dbReference type="SMART" id="SM00838">
    <property type="entry name" value="EFG_C"/>
    <property type="match status" value="1"/>
</dbReference>
<dbReference type="Gene3D" id="3.30.230.10">
    <property type="match status" value="1"/>
</dbReference>
<dbReference type="FunFam" id="3.30.70.870:FF:000001">
    <property type="entry name" value="Elongation factor G"/>
    <property type="match status" value="1"/>
</dbReference>
<feature type="binding site" evidence="7">
    <location>
        <begin position="17"/>
        <end position="24"/>
    </location>
    <ligand>
        <name>GTP</name>
        <dbReference type="ChEBI" id="CHEBI:37565"/>
    </ligand>
</feature>
<dbReference type="GO" id="GO:0003746">
    <property type="term" value="F:translation elongation factor activity"/>
    <property type="evidence" value="ECO:0007669"/>
    <property type="project" value="UniProtKB-UniRule"/>
</dbReference>
<dbReference type="Pfam" id="PF00009">
    <property type="entry name" value="GTP_EFTU"/>
    <property type="match status" value="1"/>
</dbReference>
<comment type="function">
    <text evidence="6 7">Catalyzes the GTP-dependent ribosomal translocation step during translation elongation. During this step, the ribosome changes from the pre-translocational (PRE) to the post-translocational (POST) state as the newly formed A-site-bound peptidyl-tRNA and P-site-bound deacylated tRNA move to the P and E sites, respectively. Catalyzes the coordinated movement of the two tRNA molecules, the mRNA and conformational changes in the ribosome.</text>
</comment>
<dbReference type="InterPro" id="IPR014721">
    <property type="entry name" value="Ribsml_uS5_D2-typ_fold_subgr"/>
</dbReference>
<dbReference type="NCBIfam" id="TIGR00231">
    <property type="entry name" value="small_GTP"/>
    <property type="match status" value="1"/>
</dbReference>
<comment type="caution">
    <text evidence="10">The sequence shown here is derived from an EMBL/GenBank/DDBJ whole genome shotgun (WGS) entry which is preliminary data.</text>
</comment>
<evidence type="ECO:0000256" key="6">
    <source>
        <dbReference type="ARBA" id="ARBA00024731"/>
    </source>
</evidence>
<feature type="domain" description="Tr-type G" evidence="9">
    <location>
        <begin position="8"/>
        <end position="283"/>
    </location>
</feature>